<evidence type="ECO:0000313" key="3">
    <source>
        <dbReference type="Proteomes" id="UP000823990"/>
    </source>
</evidence>
<dbReference type="Proteomes" id="UP000823990">
    <property type="component" value="Unassembled WGS sequence"/>
</dbReference>
<accession>A0A9D1TSG5</accession>
<keyword evidence="1" id="KW-0812">Transmembrane</keyword>
<feature type="transmembrane region" description="Helical" evidence="1">
    <location>
        <begin position="92"/>
        <end position="112"/>
    </location>
</feature>
<feature type="transmembrane region" description="Helical" evidence="1">
    <location>
        <begin position="21"/>
        <end position="41"/>
    </location>
</feature>
<reference evidence="2" key="2">
    <citation type="submission" date="2021-04" db="EMBL/GenBank/DDBJ databases">
        <authorList>
            <person name="Gilroy R."/>
        </authorList>
    </citation>
    <scope>NUCLEOTIDE SEQUENCE</scope>
    <source>
        <strain evidence="2">12435</strain>
    </source>
</reference>
<protein>
    <submittedName>
        <fullName evidence="2">Uncharacterized protein</fullName>
    </submittedName>
</protein>
<gene>
    <name evidence="2" type="ORF">H9892_04375</name>
</gene>
<feature type="transmembrane region" description="Helical" evidence="1">
    <location>
        <begin position="146"/>
        <end position="169"/>
    </location>
</feature>
<keyword evidence="1" id="KW-0472">Membrane</keyword>
<keyword evidence="1" id="KW-1133">Transmembrane helix</keyword>
<evidence type="ECO:0000313" key="2">
    <source>
        <dbReference type="EMBL" id="HIW02556.1"/>
    </source>
</evidence>
<proteinExistence type="predicted"/>
<sequence length="213" mass="22033">MSITAPIMRFFLGGRRVRRESFSCIVSVMLAVAASAVSIVFRAAVLSDMVEYELAGHGDLLAAAGIVIAVGALGLAAMLLAARTGRMGSLPLFIPAAVMSVGYMFDMIFSLLVRGTFMNIEIALFVFSVACAALAAFASSGRITPLAATIAVGGMCILSAVGAFLPYAFGISSIARTAHCLPLAALIGAETLALASLSSHAPEEKEKEIGNER</sequence>
<dbReference type="EMBL" id="DXHS01000070">
    <property type="protein sequence ID" value="HIW02556.1"/>
    <property type="molecule type" value="Genomic_DNA"/>
</dbReference>
<evidence type="ECO:0000256" key="1">
    <source>
        <dbReference type="SAM" id="Phobius"/>
    </source>
</evidence>
<name>A0A9D1TSG5_9FIRM</name>
<feature type="transmembrane region" description="Helical" evidence="1">
    <location>
        <begin position="61"/>
        <end position="80"/>
    </location>
</feature>
<reference evidence="2" key="1">
    <citation type="journal article" date="2021" name="PeerJ">
        <title>Extensive microbial diversity within the chicken gut microbiome revealed by metagenomics and culture.</title>
        <authorList>
            <person name="Gilroy R."/>
            <person name="Ravi A."/>
            <person name="Getino M."/>
            <person name="Pursley I."/>
            <person name="Horton D.L."/>
            <person name="Alikhan N.F."/>
            <person name="Baker D."/>
            <person name="Gharbi K."/>
            <person name="Hall N."/>
            <person name="Watson M."/>
            <person name="Adriaenssens E.M."/>
            <person name="Foster-Nyarko E."/>
            <person name="Jarju S."/>
            <person name="Secka A."/>
            <person name="Antonio M."/>
            <person name="Oren A."/>
            <person name="Chaudhuri R.R."/>
            <person name="La Ragione R."/>
            <person name="Hildebrand F."/>
            <person name="Pallen M.J."/>
        </authorList>
    </citation>
    <scope>NUCLEOTIDE SEQUENCE</scope>
    <source>
        <strain evidence="2">12435</strain>
    </source>
</reference>
<organism evidence="2 3">
    <name type="scientific">Candidatus Protoclostridium stercorigallinarum</name>
    <dbReference type="NCBI Taxonomy" id="2838741"/>
    <lineage>
        <taxon>Bacteria</taxon>
        <taxon>Bacillati</taxon>
        <taxon>Bacillota</taxon>
        <taxon>Clostridia</taxon>
        <taxon>Candidatus Protoclostridium</taxon>
    </lineage>
</organism>
<comment type="caution">
    <text evidence="2">The sequence shown here is derived from an EMBL/GenBank/DDBJ whole genome shotgun (WGS) entry which is preliminary data.</text>
</comment>
<feature type="transmembrane region" description="Helical" evidence="1">
    <location>
        <begin position="118"/>
        <end position="139"/>
    </location>
</feature>
<dbReference type="AlphaFoldDB" id="A0A9D1TSG5"/>